<dbReference type="KEGG" id="cbat:M666_12130"/>
<comment type="subcellular location">
    <subcellularLocation>
        <location evidence="1">Membrane</location>
        <topology evidence="1">Single-pass membrane protein</topology>
    </subcellularLocation>
</comment>
<evidence type="ECO:0000259" key="5">
    <source>
        <dbReference type="Pfam" id="PF04357"/>
    </source>
</evidence>
<sequence>MTTLVFSLPIVQTSLAAKVTKSINDTYKTNISLDKLKVSFITWDTDLKGVYIKDYQKDTLFYIKKLNTSIVSIRNLINGDLEFGAITVDELNFKLKTYKGETTSNINVFIAKLDDGKPRDPGTPPFLFTATEVFIENSKFTFTDENLETCEVLKFTDLEIDAEKLQILGPEVTTNIKDLSFKSKRDLEVTHMATSFKYTKEQMTFDSLVIKSKESDVKGNLIMDYGPGDFLDFVNKVKFTADFVDSKLSFNEINHLYNEFGRNKEAYFSSHFSGVLNDLTLDDLFLTSDNTGVRGDFNFKNLFKRDNPFVMEAQIKNISSSYFQLRSLMPRLLGENIPPSFERLGEFTIRGQATVTENTINSKVNLNTAIGSSYSDLEMIGIQDIDNASYKGFFSLIDFDLGYFVGSEDLGNATFDLNVEGEGFIKETLNTEVIGDVYSINFNNYNYQNLKVSGILKEQLFDGLLVSKDENMKFTFKGLADFSDAQNNFNFIADVEYADFRKLNFIKDSVSIFKGNVNMDIVGNTLDNIVGDIKFSRTSYQNKNDTYYFDDFKVSSRFEENQVRYIDINSPDIITGYMKGKFKVAELGKLAANSVGSIYTNYKPFEISEGQELAFNFKIYNKIVEVFLPEVAFGTNTFIKGDIIADKGDFKLNFKSPSIKAFGNTLDSLDIKIDNKNPLFNTFVSVADLSTGYYDVKDFNLINTTLKDTLFFRTEFKGGKDFSDKFNLNFYHTFNDQRKSVIGLKTSDVSFKGNKWMLNKEGDSHNKVILNSTLDSITIEEIVMNNDNDEQIRLRGQIADSTYKDLQLEFKIVSLDKITPRIDSLRLDGKVDGTLHIRQKNKVYRPTSSLDITDFSVNDIHLGNLMIDAIGNKNLTKITLNTRLTDKGVDRLDVNGSLDISGKNTIADLMATFNDFNLEPFAPLGEPILSNIRGYVSGNARIEGRVDNPDISGVLNLSNAGLGIPYLNVDYDFGFNSQVVLSDQTFDFQNIQLTDVLHKTKASLNGVINHSFFRDWDLDLNVDTNNKRFLILNTSFDEEQLYYGTGYLNGKGRIYGPTTALTINVEGETAKGTSLKIPISDVASVGDYSFINFISKNKVEEKETGRNEKKYEGLELTFDLDITPDAEVEIIVDQKTGSSLKGTGAGLVQIELNTRDKFIMNGDFVVVTGEYRFKLGGVIDKTFKVVPGGTINWEGDPLDAQLKMQAVYSLNANPAPLLDNSDYTKRIATNVIISLSESLEHPTIDYEIDFPSASSVIKSELAYKLQDPTVTANNAFFLLAQGTFVNEANGSFNQQALTGNLLQSASGILNSVIDNNDDNLDIGFSYEQGSSGSSSYQTENKAIFNFATTLSEKWLLSGSVGIPVGGGDGLTNSNVGGDFELQYLFNEDGSLKGKVFNRETADEQLIGDTQGYTQGVGLSYQVDFNSFKELKSKLFVRKPKKQKTIASDSIRTEMAKDSLMRFKPKAKS</sequence>
<keyword evidence="3" id="KW-1133">Transmembrane helix</keyword>
<evidence type="ECO:0000256" key="3">
    <source>
        <dbReference type="ARBA" id="ARBA00022989"/>
    </source>
</evidence>
<dbReference type="InterPro" id="IPR007452">
    <property type="entry name" value="TamB_C"/>
</dbReference>
<proteinExistence type="predicted"/>
<evidence type="ECO:0000256" key="4">
    <source>
        <dbReference type="ARBA" id="ARBA00023136"/>
    </source>
</evidence>
<keyword evidence="4" id="KW-0472">Membrane</keyword>
<dbReference type="EMBL" id="CP009976">
    <property type="protein sequence ID" value="AIZ42268.1"/>
    <property type="molecule type" value="Genomic_DNA"/>
</dbReference>
<keyword evidence="2" id="KW-0812">Transmembrane</keyword>
<evidence type="ECO:0000313" key="7">
    <source>
        <dbReference type="Proteomes" id="UP000030786"/>
    </source>
</evidence>
<reference evidence="6 7" key="1">
    <citation type="journal article" date="2014" name="Environ. Microbiol.">
        <title>Contrasting genomic patterns and infection strategies of two co-existing Bacteroidetes podovirus genera.</title>
        <authorList>
            <person name="Holmfeldt K."/>
            <person name="Howard-Varona C."/>
            <person name="Solonenko N."/>
            <person name="Sullivan M.B."/>
        </authorList>
    </citation>
    <scope>NUCLEOTIDE SEQUENCE [LARGE SCALE GENOMIC DNA]</scope>
    <source>
        <strain evidence="6 7">18</strain>
    </source>
</reference>
<evidence type="ECO:0000313" key="6">
    <source>
        <dbReference type="EMBL" id="AIZ42268.1"/>
    </source>
</evidence>
<organism evidence="6 7">
    <name type="scientific">Cellulophaga baltica 18</name>
    <dbReference type="NCBI Taxonomy" id="1348584"/>
    <lineage>
        <taxon>Bacteria</taxon>
        <taxon>Pseudomonadati</taxon>
        <taxon>Bacteroidota</taxon>
        <taxon>Flavobacteriia</taxon>
        <taxon>Flavobacteriales</taxon>
        <taxon>Flavobacteriaceae</taxon>
        <taxon>Cellulophaga</taxon>
    </lineage>
</organism>
<dbReference type="GO" id="GO:0009306">
    <property type="term" value="P:protein secretion"/>
    <property type="evidence" value="ECO:0007669"/>
    <property type="project" value="InterPro"/>
</dbReference>
<evidence type="ECO:0000256" key="2">
    <source>
        <dbReference type="ARBA" id="ARBA00022692"/>
    </source>
</evidence>
<gene>
    <name evidence="6" type="ORF">M666_12130</name>
</gene>
<name>A0AAU8RIL8_9FLAO</name>
<dbReference type="GeneID" id="78061489"/>
<dbReference type="Pfam" id="PF04357">
    <property type="entry name" value="TamB"/>
    <property type="match status" value="1"/>
</dbReference>
<dbReference type="GO" id="GO:0005886">
    <property type="term" value="C:plasma membrane"/>
    <property type="evidence" value="ECO:0007669"/>
    <property type="project" value="InterPro"/>
</dbReference>
<dbReference type="PANTHER" id="PTHR36985">
    <property type="entry name" value="TRANSLOCATION AND ASSEMBLY MODULE SUBUNIT TAMB"/>
    <property type="match status" value="1"/>
</dbReference>
<dbReference type="Proteomes" id="UP000030786">
    <property type="component" value="Chromosome"/>
</dbReference>
<feature type="domain" description="Translocation and assembly module TamB C-terminal" evidence="5">
    <location>
        <begin position="998"/>
        <end position="1424"/>
    </location>
</feature>
<evidence type="ECO:0000256" key="1">
    <source>
        <dbReference type="ARBA" id="ARBA00004167"/>
    </source>
</evidence>
<accession>A0AAU8RIL8</accession>
<dbReference type="PANTHER" id="PTHR36985:SF1">
    <property type="entry name" value="TRANSLOCATION AND ASSEMBLY MODULE SUBUNIT TAMB"/>
    <property type="match status" value="1"/>
</dbReference>
<dbReference type="RefSeq" id="WP_029446060.1">
    <property type="nucleotide sequence ID" value="NZ_CP009976.1"/>
</dbReference>
<protein>
    <submittedName>
        <fullName evidence="6">N-acetyl-gamma-glutamyl-phosphate reductase</fullName>
    </submittedName>
</protein>